<dbReference type="Gene3D" id="1.25.10.10">
    <property type="entry name" value="Leucine-rich Repeat Variant"/>
    <property type="match status" value="1"/>
</dbReference>
<evidence type="ECO:0000256" key="1">
    <source>
        <dbReference type="ARBA" id="ARBA00004286"/>
    </source>
</evidence>
<comment type="similarity">
    <text evidence="2">Belongs to the CND3 (condensin subunit 3) family.</text>
</comment>
<dbReference type="SUPFAM" id="SSF48371">
    <property type="entry name" value="ARM repeat"/>
    <property type="match status" value="1"/>
</dbReference>
<dbReference type="InterPro" id="IPR016024">
    <property type="entry name" value="ARM-type_fold"/>
</dbReference>
<feature type="compositionally biased region" description="Acidic residues" evidence="8">
    <location>
        <begin position="554"/>
        <end position="567"/>
    </location>
</feature>
<feature type="compositionally biased region" description="Acidic residues" evidence="8">
    <location>
        <begin position="1062"/>
        <end position="1079"/>
    </location>
</feature>
<dbReference type="GO" id="GO:0007076">
    <property type="term" value="P:mitotic chromosome condensation"/>
    <property type="evidence" value="ECO:0007669"/>
    <property type="project" value="InterPro"/>
</dbReference>
<name>A0A2G8S391_9APHY</name>
<sequence length="1152" mass="129816">MPARNAAPFDLESLKTALPKIFDQVQNTTANHQKNFIALYKLHTEADKIQTPAQNGRSTKIVGEKAFWEAFDDLALRVVDVKKGNAVADRVIKFMAGYAKFAAEKDVDFRKANDMDQEEDTFTDRFLSHTIRLFLEGCTAKNKVVRMRVLQCIAEIITNIKSLEYCEDLYVDLRAALLDRLRDKEPTVRAYAVSALCALTEDPEDLEDDEPTILEMLVDTMTYDTAAEVRRAVITKLRASTPVLPDILARTRDTDATNRKLVYTHVLEKHCTGSSDDARVGFTHPRALTIAQRELIVRNGLGDREDSVRKAAAQLLAAWVDVVRADGSRLPKTEEQTKTEKSAETINDLVAFLNLFDLTEGTVAEDALGSVFDTRIDIFEHIEFSEDYWTDPTPERAFLARVFVDKCIAKDARVRLDETLPVTTHMMFRIQAVYNSLVEHIQADSSSKDEDEDAAAAREEVRLDLELTVAELLRLAVNLDYQDEMGRRKMFMLVQGMLAQEFLSEELLARPLDVLRVLSESEKDLIRVVVEVVHELRDVPEEEGEGEGVKAEAEVEDETTMDADETMTEMGESPRKGRKQKPVEQLTPEQKARRDTIDLRCLSLCIGMLERVNSTFEENEVLEGVLFDLIIPAVKRREMALRERGLTCLGLCCLIARKMASSSFQLFLQQVKSAPEVLKVRVLQIIFDILMVHEGVFLGPNSTNNEKIIVFLLSLFEGEESDKVQAVLAVGIAKLMLGGLVTDERVLQSLVLVFISPETVGNQELRQCLAYFFPAYSYSSVANQRRMQSVFPQLFDQVVKAFRNWEGEEGMVSPSQVATMLVDWTDPLKASEVMKGTRREPHKDPIHIDLAVDVVRAALAGEYDNKDEKKALCQMLGKLYLPDEAEDDKLRTLKLLVTSLRSRRPPRDTASKNAVIKFDNALSKKYEKQLENFSEDELRKLEELKELFEFLDDIIPLEDDEEDPPKKGRKRRSMSVATTTTTSATSGDRSPPPSPRVKSKAKRRRLSQSDDESDDDDARTETSRASPAATPVPTRSMPKRNAAEKGKSATKKAFQQPIVISSDEEEDEDDEDDDDEGEDEDKHAATPVAKSKARRAAPAEKSSSRARQEAQVDEDIDDMLEEGNVTKDSIMDSSEDEEDEADEEEEEVDNIL</sequence>
<keyword evidence="11" id="KW-1185">Reference proteome</keyword>
<dbReference type="PANTHER" id="PTHR14418">
    <property type="entry name" value="CONDENSIN COMPLEX SUBUNIT 3-RELATED"/>
    <property type="match status" value="1"/>
</dbReference>
<dbReference type="STRING" id="1077348.A0A2G8S391"/>
<feature type="compositionally biased region" description="Acidic residues" evidence="8">
    <location>
        <begin position="1133"/>
        <end position="1152"/>
    </location>
</feature>
<keyword evidence="3" id="KW-0158">Chromosome</keyword>
<evidence type="ECO:0000313" key="10">
    <source>
        <dbReference type="EMBL" id="PIL28240.1"/>
    </source>
</evidence>
<protein>
    <recommendedName>
        <fullName evidence="9">Nuclear condensin complex subunit 3 C-terminal domain-containing protein</fullName>
    </recommendedName>
</protein>
<dbReference type="GO" id="GO:0000796">
    <property type="term" value="C:condensin complex"/>
    <property type="evidence" value="ECO:0007669"/>
    <property type="project" value="InterPro"/>
</dbReference>
<gene>
    <name evidence="10" type="ORF">GSI_09652</name>
</gene>
<keyword evidence="5" id="KW-0498">Mitosis</keyword>
<dbReference type="InterPro" id="IPR027165">
    <property type="entry name" value="CND3"/>
</dbReference>
<dbReference type="Pfam" id="PF12719">
    <property type="entry name" value="Cnd3"/>
    <property type="match status" value="1"/>
</dbReference>
<evidence type="ECO:0000256" key="3">
    <source>
        <dbReference type="ARBA" id="ARBA00022454"/>
    </source>
</evidence>
<evidence type="ECO:0000256" key="2">
    <source>
        <dbReference type="ARBA" id="ARBA00006533"/>
    </source>
</evidence>
<keyword evidence="7" id="KW-0131">Cell cycle</keyword>
<feature type="compositionally biased region" description="Acidic residues" evidence="8">
    <location>
        <begin position="1111"/>
        <end position="1121"/>
    </location>
</feature>
<dbReference type="GO" id="GO:0000793">
    <property type="term" value="C:condensed chromosome"/>
    <property type="evidence" value="ECO:0007669"/>
    <property type="project" value="TreeGrafter"/>
</dbReference>
<feature type="region of interest" description="Disordered" evidence="8">
    <location>
        <begin position="539"/>
        <end position="591"/>
    </location>
</feature>
<feature type="domain" description="Nuclear condensin complex subunit 3 C-terminal" evidence="9">
    <location>
        <begin position="600"/>
        <end position="881"/>
    </location>
</feature>
<dbReference type="GO" id="GO:0051301">
    <property type="term" value="P:cell division"/>
    <property type="evidence" value="ECO:0007669"/>
    <property type="project" value="UniProtKB-KW"/>
</dbReference>
<accession>A0A2G8S391</accession>
<evidence type="ECO:0000256" key="6">
    <source>
        <dbReference type="ARBA" id="ARBA00023067"/>
    </source>
</evidence>
<dbReference type="InterPro" id="IPR025977">
    <property type="entry name" value="Cnd3_C"/>
</dbReference>
<feature type="compositionally biased region" description="Basic residues" evidence="8">
    <location>
        <begin position="997"/>
        <end position="1006"/>
    </location>
</feature>
<dbReference type="PANTHER" id="PTHR14418:SF5">
    <property type="entry name" value="CONDENSIN COMPLEX SUBUNIT 3"/>
    <property type="match status" value="1"/>
</dbReference>
<dbReference type="OrthoDB" id="27187at2759"/>
<feature type="compositionally biased region" description="Acidic residues" evidence="8">
    <location>
        <begin position="1009"/>
        <end position="1018"/>
    </location>
</feature>
<comment type="caution">
    <text evidence="10">The sequence shown here is derived from an EMBL/GenBank/DDBJ whole genome shotgun (WGS) entry which is preliminary data.</text>
</comment>
<evidence type="ECO:0000259" key="9">
    <source>
        <dbReference type="Pfam" id="PF12719"/>
    </source>
</evidence>
<evidence type="ECO:0000256" key="7">
    <source>
        <dbReference type="ARBA" id="ARBA00023306"/>
    </source>
</evidence>
<proteinExistence type="inferred from homology"/>
<evidence type="ECO:0000256" key="8">
    <source>
        <dbReference type="SAM" id="MobiDB-lite"/>
    </source>
</evidence>
<keyword evidence="4" id="KW-0132">Cell division</keyword>
<evidence type="ECO:0000256" key="5">
    <source>
        <dbReference type="ARBA" id="ARBA00022776"/>
    </source>
</evidence>
<evidence type="ECO:0000313" key="11">
    <source>
        <dbReference type="Proteomes" id="UP000230002"/>
    </source>
</evidence>
<dbReference type="EMBL" id="AYKW01000026">
    <property type="protein sequence ID" value="PIL28240.1"/>
    <property type="molecule type" value="Genomic_DNA"/>
</dbReference>
<organism evidence="10 11">
    <name type="scientific">Ganoderma sinense ZZ0214-1</name>
    <dbReference type="NCBI Taxonomy" id="1077348"/>
    <lineage>
        <taxon>Eukaryota</taxon>
        <taxon>Fungi</taxon>
        <taxon>Dikarya</taxon>
        <taxon>Basidiomycota</taxon>
        <taxon>Agaricomycotina</taxon>
        <taxon>Agaricomycetes</taxon>
        <taxon>Polyporales</taxon>
        <taxon>Polyporaceae</taxon>
        <taxon>Ganoderma</taxon>
    </lineage>
</organism>
<feature type="compositionally biased region" description="Low complexity" evidence="8">
    <location>
        <begin position="977"/>
        <end position="986"/>
    </location>
</feature>
<feature type="region of interest" description="Disordered" evidence="8">
    <location>
        <begin position="956"/>
        <end position="1152"/>
    </location>
</feature>
<dbReference type="AlphaFoldDB" id="A0A2G8S391"/>
<keyword evidence="6" id="KW-0226">DNA condensation</keyword>
<comment type="subcellular location">
    <subcellularLocation>
        <location evidence="1">Chromosome</location>
    </subcellularLocation>
</comment>
<reference evidence="10 11" key="1">
    <citation type="journal article" date="2015" name="Sci. Rep.">
        <title>Chromosome-level genome map provides insights into diverse defense mechanisms in the medicinal fungus Ganoderma sinense.</title>
        <authorList>
            <person name="Zhu Y."/>
            <person name="Xu J."/>
            <person name="Sun C."/>
            <person name="Zhou S."/>
            <person name="Xu H."/>
            <person name="Nelson D.R."/>
            <person name="Qian J."/>
            <person name="Song J."/>
            <person name="Luo H."/>
            <person name="Xiang L."/>
            <person name="Li Y."/>
            <person name="Xu Z."/>
            <person name="Ji A."/>
            <person name="Wang L."/>
            <person name="Lu S."/>
            <person name="Hayward A."/>
            <person name="Sun W."/>
            <person name="Li X."/>
            <person name="Schwartz D.C."/>
            <person name="Wang Y."/>
            <person name="Chen S."/>
        </authorList>
    </citation>
    <scope>NUCLEOTIDE SEQUENCE [LARGE SCALE GENOMIC DNA]</scope>
    <source>
        <strain evidence="10 11">ZZ0214-1</strain>
    </source>
</reference>
<evidence type="ECO:0000256" key="4">
    <source>
        <dbReference type="ARBA" id="ARBA00022618"/>
    </source>
</evidence>
<dbReference type="Proteomes" id="UP000230002">
    <property type="component" value="Unassembled WGS sequence"/>
</dbReference>
<dbReference type="InterPro" id="IPR011989">
    <property type="entry name" value="ARM-like"/>
</dbReference>